<feature type="signal peptide" evidence="2">
    <location>
        <begin position="1"/>
        <end position="28"/>
    </location>
</feature>
<protein>
    <recommendedName>
        <fullName evidence="5">Lipoprotein</fullName>
    </recommendedName>
</protein>
<feature type="region of interest" description="Disordered" evidence="1">
    <location>
        <begin position="30"/>
        <end position="78"/>
    </location>
</feature>
<keyword evidence="2" id="KW-0732">Signal</keyword>
<feature type="compositionally biased region" description="Low complexity" evidence="1">
    <location>
        <begin position="30"/>
        <end position="44"/>
    </location>
</feature>
<evidence type="ECO:0000313" key="4">
    <source>
        <dbReference type="Proteomes" id="UP000014629"/>
    </source>
</evidence>
<keyword evidence="4" id="KW-1185">Reference proteome</keyword>
<accession>S4AY70</accession>
<sequence length="199" mass="20518">MTRSTISSRRRIAAVATAALLSLGLLTACGSESSDTGASGAGSSRKAEPRAKPSGNGAKDRSELSSRSGGGESNLQEGDGLVAHRVQLSVDGGTEILAEVSAGPTADEPTQQVPSNTLIPGEHKTGTVTVVRGAEQSQQFTDLIDGKTQPGTASLDGLDYAGNVTRQYTLQEPRVVKVENPPTGNEQAVTIQYKNLTIG</sequence>
<dbReference type="EMBL" id="AOPZ01000019">
    <property type="protein sequence ID" value="EPH46332.1"/>
    <property type="molecule type" value="Genomic_DNA"/>
</dbReference>
<feature type="region of interest" description="Disordered" evidence="1">
    <location>
        <begin position="102"/>
        <end position="122"/>
    </location>
</feature>
<gene>
    <name evidence="3" type="ORF">STRAU_0582</name>
</gene>
<organism evidence="3 4">
    <name type="scientific">Streptomyces aurantiacus JA 4570</name>
    <dbReference type="NCBI Taxonomy" id="1286094"/>
    <lineage>
        <taxon>Bacteria</taxon>
        <taxon>Bacillati</taxon>
        <taxon>Actinomycetota</taxon>
        <taxon>Actinomycetes</taxon>
        <taxon>Kitasatosporales</taxon>
        <taxon>Streptomycetaceae</taxon>
        <taxon>Streptomyces</taxon>
        <taxon>Streptomyces aurantiacus group</taxon>
    </lineage>
</organism>
<evidence type="ECO:0000256" key="2">
    <source>
        <dbReference type="SAM" id="SignalP"/>
    </source>
</evidence>
<evidence type="ECO:0008006" key="5">
    <source>
        <dbReference type="Google" id="ProtNLM"/>
    </source>
</evidence>
<dbReference type="AlphaFoldDB" id="S4AY70"/>
<dbReference type="PROSITE" id="PS51257">
    <property type="entry name" value="PROKAR_LIPOPROTEIN"/>
    <property type="match status" value="1"/>
</dbReference>
<reference evidence="3 4" key="1">
    <citation type="submission" date="2013-02" db="EMBL/GenBank/DDBJ databases">
        <title>Draft Genome Sequence of Streptomyces aurantiacus, Which Produces Setomimycin.</title>
        <authorList>
            <person name="Gruening B.A."/>
            <person name="Praeg A."/>
            <person name="Erxleben A."/>
            <person name="Guenther S."/>
            <person name="Mueller M."/>
        </authorList>
    </citation>
    <scope>NUCLEOTIDE SEQUENCE [LARGE SCALE GENOMIC DNA]</scope>
    <source>
        <strain evidence="3 4">JA 4570</strain>
    </source>
</reference>
<feature type="chain" id="PRO_5038783433" description="Lipoprotein" evidence="2">
    <location>
        <begin position="29"/>
        <end position="199"/>
    </location>
</feature>
<dbReference type="Proteomes" id="UP000014629">
    <property type="component" value="Unassembled WGS sequence"/>
</dbReference>
<dbReference type="OrthoDB" id="4251189at2"/>
<dbReference type="PATRIC" id="fig|1286094.4.peg.567"/>
<proteinExistence type="predicted"/>
<name>S4AY70_9ACTN</name>
<feature type="compositionally biased region" description="Polar residues" evidence="1">
    <location>
        <begin position="108"/>
        <end position="118"/>
    </location>
</feature>
<evidence type="ECO:0000256" key="1">
    <source>
        <dbReference type="SAM" id="MobiDB-lite"/>
    </source>
</evidence>
<dbReference type="RefSeq" id="WP_016638716.1">
    <property type="nucleotide sequence ID" value="NZ_AOPZ01000019.1"/>
</dbReference>
<evidence type="ECO:0000313" key="3">
    <source>
        <dbReference type="EMBL" id="EPH46332.1"/>
    </source>
</evidence>
<comment type="caution">
    <text evidence="3">The sequence shown here is derived from an EMBL/GenBank/DDBJ whole genome shotgun (WGS) entry which is preliminary data.</text>
</comment>